<dbReference type="SUPFAM" id="SSF55073">
    <property type="entry name" value="Nucleotide cyclase"/>
    <property type="match status" value="1"/>
</dbReference>
<dbReference type="SMART" id="SM00267">
    <property type="entry name" value="GGDEF"/>
    <property type="match status" value="1"/>
</dbReference>
<protein>
    <submittedName>
        <fullName evidence="1">EAL domain-containing protein</fullName>
    </submittedName>
</protein>
<dbReference type="CDD" id="cd00130">
    <property type="entry name" value="PAS"/>
    <property type="match status" value="1"/>
</dbReference>
<dbReference type="Gene3D" id="3.20.20.450">
    <property type="entry name" value="EAL domain"/>
    <property type="match status" value="1"/>
</dbReference>
<dbReference type="Gene3D" id="3.30.70.270">
    <property type="match status" value="1"/>
</dbReference>
<dbReference type="InterPro" id="IPR001633">
    <property type="entry name" value="EAL_dom"/>
</dbReference>
<dbReference type="InterPro" id="IPR029787">
    <property type="entry name" value="Nucleotide_cyclase"/>
</dbReference>
<proteinExistence type="predicted"/>
<dbReference type="PANTHER" id="PTHR44757">
    <property type="entry name" value="DIGUANYLATE CYCLASE DGCP"/>
    <property type="match status" value="1"/>
</dbReference>
<dbReference type="InterPro" id="IPR035919">
    <property type="entry name" value="EAL_sf"/>
</dbReference>
<dbReference type="InterPro" id="IPR043128">
    <property type="entry name" value="Rev_trsase/Diguanyl_cyclase"/>
</dbReference>
<evidence type="ECO:0000313" key="2">
    <source>
        <dbReference type="Proteomes" id="UP001548189"/>
    </source>
</evidence>
<reference evidence="1 2" key="1">
    <citation type="submission" date="2024-06" db="EMBL/GenBank/DDBJ databases">
        <authorList>
            <person name="Li F."/>
        </authorList>
    </citation>
    <scope>NUCLEOTIDE SEQUENCE [LARGE SCALE GENOMIC DNA]</scope>
    <source>
        <strain evidence="1 2">GXAS 311</strain>
    </source>
</reference>
<dbReference type="InterPro" id="IPR003018">
    <property type="entry name" value="GAF"/>
</dbReference>
<dbReference type="SUPFAM" id="SSF55781">
    <property type="entry name" value="GAF domain-like"/>
    <property type="match status" value="2"/>
</dbReference>
<dbReference type="Proteomes" id="UP001548189">
    <property type="component" value="Unassembled WGS sequence"/>
</dbReference>
<organism evidence="1 2">
    <name type="scientific">Aliikangiella maris</name>
    <dbReference type="NCBI Taxonomy" id="3162458"/>
    <lineage>
        <taxon>Bacteria</taxon>
        <taxon>Pseudomonadati</taxon>
        <taxon>Pseudomonadota</taxon>
        <taxon>Gammaproteobacteria</taxon>
        <taxon>Oceanospirillales</taxon>
        <taxon>Pleioneaceae</taxon>
        <taxon>Aliikangiella</taxon>
    </lineage>
</organism>
<comment type="caution">
    <text evidence="1">The sequence shown here is derived from an EMBL/GenBank/DDBJ whole genome shotgun (WGS) entry which is preliminary data.</text>
</comment>
<dbReference type="NCBIfam" id="TIGR00254">
    <property type="entry name" value="GGDEF"/>
    <property type="match status" value="1"/>
</dbReference>
<dbReference type="SUPFAM" id="SSF141868">
    <property type="entry name" value="EAL domain-like"/>
    <property type="match status" value="1"/>
</dbReference>
<dbReference type="InterPro" id="IPR052155">
    <property type="entry name" value="Biofilm_reg_signaling"/>
</dbReference>
<name>A0ABV2BZ03_9GAMM</name>
<dbReference type="PROSITE" id="PS50883">
    <property type="entry name" value="EAL"/>
    <property type="match status" value="1"/>
</dbReference>
<dbReference type="SMART" id="SM00091">
    <property type="entry name" value="PAS"/>
    <property type="match status" value="1"/>
</dbReference>
<dbReference type="Gene3D" id="3.30.450.40">
    <property type="match status" value="1"/>
</dbReference>
<dbReference type="SMART" id="SM00065">
    <property type="entry name" value="GAF"/>
    <property type="match status" value="1"/>
</dbReference>
<dbReference type="InterPro" id="IPR035965">
    <property type="entry name" value="PAS-like_dom_sf"/>
</dbReference>
<dbReference type="InterPro" id="IPR000014">
    <property type="entry name" value="PAS"/>
</dbReference>
<gene>
    <name evidence="1" type="ORF">ABVT43_18585</name>
</gene>
<dbReference type="SUPFAM" id="SSF55785">
    <property type="entry name" value="PYP-like sensor domain (PAS domain)"/>
    <property type="match status" value="1"/>
</dbReference>
<dbReference type="PANTHER" id="PTHR44757:SF2">
    <property type="entry name" value="BIOFILM ARCHITECTURE MAINTENANCE PROTEIN MBAA"/>
    <property type="match status" value="1"/>
</dbReference>
<dbReference type="CDD" id="cd01949">
    <property type="entry name" value="GGDEF"/>
    <property type="match status" value="1"/>
</dbReference>
<accession>A0ABV2BZ03</accession>
<dbReference type="InterPro" id="IPR029016">
    <property type="entry name" value="GAF-like_dom_sf"/>
</dbReference>
<dbReference type="Pfam" id="PF00990">
    <property type="entry name" value="GGDEF"/>
    <property type="match status" value="1"/>
</dbReference>
<dbReference type="Gene3D" id="3.30.450.20">
    <property type="entry name" value="PAS domain"/>
    <property type="match status" value="1"/>
</dbReference>
<dbReference type="PROSITE" id="PS50112">
    <property type="entry name" value="PAS"/>
    <property type="match status" value="1"/>
</dbReference>
<dbReference type="SMART" id="SM00052">
    <property type="entry name" value="EAL"/>
    <property type="match status" value="1"/>
</dbReference>
<dbReference type="Pfam" id="PF01590">
    <property type="entry name" value="GAF"/>
    <property type="match status" value="1"/>
</dbReference>
<dbReference type="InterPro" id="IPR000160">
    <property type="entry name" value="GGDEF_dom"/>
</dbReference>
<dbReference type="Pfam" id="PF00563">
    <property type="entry name" value="EAL"/>
    <property type="match status" value="1"/>
</dbReference>
<evidence type="ECO:0000313" key="1">
    <source>
        <dbReference type="EMBL" id="MET1257158.1"/>
    </source>
</evidence>
<dbReference type="CDD" id="cd01948">
    <property type="entry name" value="EAL"/>
    <property type="match status" value="1"/>
</dbReference>
<dbReference type="NCBIfam" id="TIGR00229">
    <property type="entry name" value="sensory_box"/>
    <property type="match status" value="1"/>
</dbReference>
<dbReference type="EMBL" id="JBEVCJ010000037">
    <property type="protein sequence ID" value="MET1257158.1"/>
    <property type="molecule type" value="Genomic_DNA"/>
</dbReference>
<keyword evidence="2" id="KW-1185">Reference proteome</keyword>
<sequence>MSELSVHAVFEDTIKSMLQATAGQLGSDFLFSIAQTLCDNLGLEGAFIGRWRRHNYHKVELVAATKKIKIGKNYLFNFADSICEKILFEGNAYFDQSEKLLFKHDPLLAHNKVNSCAGTALLDSNKNTIGFLVVIVNNPISDISSLMSILEIFSFRIAAELERQAINQNLDNELKINQAQLDSVPALMFMLNRKGKLLRWNQYFSSRFGYNYHDLENGNLLMAVDEADRTRIVLEIEQIFAQGSGSVYLNCITKSGDLVPMLATLDTSFYNGEPVMVGVALDMTEQQVVERNLLRSQGRLARKNSQLSLINELAEELHSSHDTRHMARQVVNLLNDTYINTSFVFVLVDMANEYLEVAAASGISRTLLEKRKTLPFDTPGSLSGLALTTRQLEVLPALLDDERIDQQLRDDLSEEGIVSGAVLPFIYQGEALGSLIIGHKYDVKISPDEIEFYQTIRSNISLALANARQFRLMENLATFDTLTGLPNRNALNRDSREALQQYHQAGCYLGLILIDLDRFKEINDTLDHQIGDKLLRLIGPRITARTNDCDCKVYRLGGDEFGVLVTNKESDTSINHIAEIIFSAITEPFAVDSFNLEINASIGISVTEAIQSSAKEMLRRAELAMYQAKNEGGGIARYSSEMDADTNQRFVIMAEMAEAIRNNELVLHYQPKLDIQSRTIIGCEALVRWEHKTYGLLPPSKFIPFVELTQLIHPLTYWVIKTALKQISEWKAQGIETKVAINLSTRNLNDDHLMIQIDKLMQEFSVSAADIEFEVTETALMSNLERALKQLGEFNARGIRCSLDDYGTGYSSLSYLKKLPLDMLKIDRSFISKMLLDSEDRIIAQSTINLAHNLEMQVIAEGVEDALTLEKLAEQGCDLAQGFYISQPLNGEAFAEFYRQYQPDQC</sequence>
<dbReference type="PROSITE" id="PS50887">
    <property type="entry name" value="GGDEF"/>
    <property type="match status" value="1"/>
</dbReference>